<feature type="domain" description="Major facilitator superfamily (MFS) profile" evidence="5">
    <location>
        <begin position="217"/>
        <end position="396"/>
    </location>
</feature>
<dbReference type="InterPro" id="IPR011701">
    <property type="entry name" value="MFS"/>
</dbReference>
<feature type="transmembrane region" description="Helical" evidence="4">
    <location>
        <begin position="346"/>
        <end position="366"/>
    </location>
</feature>
<dbReference type="STRING" id="1797994.A2227_00570"/>
<dbReference type="EMBL" id="MFGB01000020">
    <property type="protein sequence ID" value="OGF25686.1"/>
    <property type="molecule type" value="Genomic_DNA"/>
</dbReference>
<dbReference type="InterPro" id="IPR020846">
    <property type="entry name" value="MFS_dom"/>
</dbReference>
<feature type="transmembrane region" description="Helical" evidence="4">
    <location>
        <begin position="165"/>
        <end position="183"/>
    </location>
</feature>
<dbReference type="PROSITE" id="PS50850">
    <property type="entry name" value="MFS"/>
    <property type="match status" value="1"/>
</dbReference>
<proteinExistence type="predicted"/>
<dbReference type="InterPro" id="IPR053160">
    <property type="entry name" value="MFS_DHA3_Transporter"/>
</dbReference>
<feature type="transmembrane region" description="Helical" evidence="4">
    <location>
        <begin position="218"/>
        <end position="239"/>
    </location>
</feature>
<dbReference type="Proteomes" id="UP000178367">
    <property type="component" value="Unassembled WGS sequence"/>
</dbReference>
<comment type="caution">
    <text evidence="6">The sequence shown here is derived from an EMBL/GenBank/DDBJ whole genome shotgun (WGS) entry which is preliminary data.</text>
</comment>
<evidence type="ECO:0000256" key="4">
    <source>
        <dbReference type="SAM" id="Phobius"/>
    </source>
</evidence>
<dbReference type="Pfam" id="PF07690">
    <property type="entry name" value="MFS_1"/>
    <property type="match status" value="1"/>
</dbReference>
<dbReference type="AlphaFoldDB" id="A0A1F5SGK3"/>
<evidence type="ECO:0000313" key="7">
    <source>
        <dbReference type="Proteomes" id="UP000178367"/>
    </source>
</evidence>
<feature type="transmembrane region" description="Helical" evidence="4">
    <location>
        <begin position="71"/>
        <end position="89"/>
    </location>
</feature>
<protein>
    <recommendedName>
        <fullName evidence="5">Major facilitator superfamily (MFS) profile domain-containing protein</fullName>
    </recommendedName>
</protein>
<name>A0A1F5SGK3_9BACT</name>
<feature type="transmembrane region" description="Helical" evidence="4">
    <location>
        <begin position="251"/>
        <end position="272"/>
    </location>
</feature>
<feature type="transmembrane region" description="Helical" evidence="4">
    <location>
        <begin position="308"/>
        <end position="326"/>
    </location>
</feature>
<dbReference type="SUPFAM" id="SSF103473">
    <property type="entry name" value="MFS general substrate transporter"/>
    <property type="match status" value="1"/>
</dbReference>
<keyword evidence="2 4" id="KW-1133">Transmembrane helix</keyword>
<evidence type="ECO:0000256" key="2">
    <source>
        <dbReference type="ARBA" id="ARBA00022989"/>
    </source>
</evidence>
<dbReference type="PANTHER" id="PTHR23530:SF1">
    <property type="entry name" value="PERMEASE, MAJOR FACILITATOR SUPERFAMILY-RELATED"/>
    <property type="match status" value="1"/>
</dbReference>
<reference evidence="6 7" key="1">
    <citation type="journal article" date="2016" name="Nat. Commun.">
        <title>Thousands of microbial genomes shed light on interconnected biogeochemical processes in an aquifer system.</title>
        <authorList>
            <person name="Anantharaman K."/>
            <person name="Brown C.T."/>
            <person name="Hug L.A."/>
            <person name="Sharon I."/>
            <person name="Castelle C.J."/>
            <person name="Probst A.J."/>
            <person name="Thomas B.C."/>
            <person name="Singh A."/>
            <person name="Wilkins M.J."/>
            <person name="Karaoz U."/>
            <person name="Brodie E.L."/>
            <person name="Williams K.H."/>
            <person name="Hubbard S.S."/>
            <person name="Banfield J.F."/>
        </authorList>
    </citation>
    <scope>NUCLEOTIDE SEQUENCE [LARGE SCALE GENOMIC DNA]</scope>
</reference>
<feature type="transmembrane region" description="Helical" evidence="4">
    <location>
        <begin position="95"/>
        <end position="114"/>
    </location>
</feature>
<evidence type="ECO:0000256" key="1">
    <source>
        <dbReference type="ARBA" id="ARBA00022692"/>
    </source>
</evidence>
<dbReference type="Gene3D" id="1.20.1250.20">
    <property type="entry name" value="MFS general substrate transporter like domains"/>
    <property type="match status" value="1"/>
</dbReference>
<gene>
    <name evidence="6" type="ORF">A2227_00570</name>
</gene>
<evidence type="ECO:0000259" key="5">
    <source>
        <dbReference type="PROSITE" id="PS50850"/>
    </source>
</evidence>
<keyword evidence="3 4" id="KW-0472">Membrane</keyword>
<organism evidence="6 7">
    <name type="scientific">Candidatus Falkowbacteria bacterium RIFOXYA2_FULL_47_19</name>
    <dbReference type="NCBI Taxonomy" id="1797994"/>
    <lineage>
        <taxon>Bacteria</taxon>
        <taxon>Candidatus Falkowiibacteriota</taxon>
    </lineage>
</organism>
<dbReference type="GO" id="GO:0022857">
    <property type="term" value="F:transmembrane transporter activity"/>
    <property type="evidence" value="ECO:0007669"/>
    <property type="project" value="InterPro"/>
</dbReference>
<sequence length="396" mass="43609">MAKKKILAVYYGFEFIINLGMSFFFSTYTVFLLFNGLNLWQVNLINASFMLSGALFEVPTGSIADNYGRKLSFVLSCFTAAGSMFIYYFSSTFTWFVIAEIIAALGMSFCSGAFDAWAIDSLDLCGESFCLNKLASDKEKIRNLSRIIGTVFGAYIGAINIALPWLVSGITILICGVLAIFLIDESYFQARKKADPERTGLKRIIKDSCDFGLKNRSIFFLGLSAMAYSFTCMPFNMYWQPFFRDGFSVPVVALGWVHGASLIILYLGNEFAGRFGNKFKKEKYAIILGLVVFAVSAIAAALSPVLFAALIGFYGHEFARGFYAPIQNAYLNRRIPGRVRATVQSFVSMLEGVAAFLGLIASGWIAQNYGVPASWTVAGSFLLLSVLFLGSMKNGE</sequence>
<feature type="transmembrane region" description="Helical" evidence="4">
    <location>
        <begin position="372"/>
        <end position="390"/>
    </location>
</feature>
<dbReference type="InterPro" id="IPR036259">
    <property type="entry name" value="MFS_trans_sf"/>
</dbReference>
<evidence type="ECO:0000313" key="6">
    <source>
        <dbReference type="EMBL" id="OGF25686.1"/>
    </source>
</evidence>
<feature type="transmembrane region" description="Helical" evidence="4">
    <location>
        <begin position="7"/>
        <end position="34"/>
    </location>
</feature>
<keyword evidence="1 4" id="KW-0812">Transmembrane</keyword>
<accession>A0A1F5SGK3</accession>
<dbReference type="PANTHER" id="PTHR23530">
    <property type="entry name" value="TRANSPORT PROTEIN-RELATED"/>
    <property type="match status" value="1"/>
</dbReference>
<evidence type="ECO:0000256" key="3">
    <source>
        <dbReference type="ARBA" id="ARBA00023136"/>
    </source>
</evidence>
<feature type="transmembrane region" description="Helical" evidence="4">
    <location>
        <begin position="284"/>
        <end position="302"/>
    </location>
</feature>